<dbReference type="OrthoDB" id="10431523at2759"/>
<organism evidence="2 3">
    <name type="scientific">Galdieria partita</name>
    <dbReference type="NCBI Taxonomy" id="83374"/>
    <lineage>
        <taxon>Eukaryota</taxon>
        <taxon>Rhodophyta</taxon>
        <taxon>Bangiophyceae</taxon>
        <taxon>Galdieriales</taxon>
        <taxon>Galdieriaceae</taxon>
        <taxon>Galdieria</taxon>
    </lineage>
</organism>
<feature type="region of interest" description="Disordered" evidence="1">
    <location>
        <begin position="1"/>
        <end position="23"/>
    </location>
</feature>
<evidence type="ECO:0000313" key="3">
    <source>
        <dbReference type="Proteomes" id="UP001061958"/>
    </source>
</evidence>
<dbReference type="Proteomes" id="UP001061958">
    <property type="component" value="Unassembled WGS sequence"/>
</dbReference>
<name>A0A9C7PZ95_9RHOD</name>
<gene>
    <name evidence="2" type="ORF">GpartN1_g4408.t1</name>
</gene>
<keyword evidence="3" id="KW-1185">Reference proteome</keyword>
<evidence type="ECO:0000313" key="2">
    <source>
        <dbReference type="EMBL" id="GJQ12617.1"/>
    </source>
</evidence>
<reference evidence="2" key="2">
    <citation type="submission" date="2022-01" db="EMBL/GenBank/DDBJ databases">
        <authorList>
            <person name="Hirooka S."/>
            <person name="Miyagishima S.Y."/>
        </authorList>
    </citation>
    <scope>NUCLEOTIDE SEQUENCE</scope>
    <source>
        <strain evidence="2">NBRC 102759</strain>
    </source>
</reference>
<dbReference type="EMBL" id="BQMJ01000035">
    <property type="protein sequence ID" value="GJQ12617.1"/>
    <property type="molecule type" value="Genomic_DNA"/>
</dbReference>
<dbReference type="AlphaFoldDB" id="A0A9C7PZ95"/>
<accession>A0A9C7PZ95</accession>
<evidence type="ECO:0008006" key="4">
    <source>
        <dbReference type="Google" id="ProtNLM"/>
    </source>
</evidence>
<comment type="caution">
    <text evidence="2">The sequence shown here is derived from an EMBL/GenBank/DDBJ whole genome shotgun (WGS) entry which is preliminary data.</text>
</comment>
<proteinExistence type="predicted"/>
<reference evidence="2" key="1">
    <citation type="journal article" date="2022" name="Proc. Natl. Acad. Sci. U.S.A.">
        <title>Life cycle and functional genomics of the unicellular red alga Galdieria for elucidating algal and plant evolution and industrial use.</title>
        <authorList>
            <person name="Hirooka S."/>
            <person name="Itabashi T."/>
            <person name="Ichinose T.M."/>
            <person name="Onuma R."/>
            <person name="Fujiwara T."/>
            <person name="Yamashita S."/>
            <person name="Jong L.W."/>
            <person name="Tomita R."/>
            <person name="Iwane A.H."/>
            <person name="Miyagishima S.Y."/>
        </authorList>
    </citation>
    <scope>NUCLEOTIDE SEQUENCE</scope>
    <source>
        <strain evidence="2">NBRC 102759</strain>
    </source>
</reference>
<evidence type="ECO:0000256" key="1">
    <source>
        <dbReference type="SAM" id="MobiDB-lite"/>
    </source>
</evidence>
<sequence length="257" mass="29647">MYASSILRPTGSQPPPCYEIPTKTVSGKSTSLVETVNGTDQWCRKKIKEQDNQADYSEHSKRLETWRLSVCEPIVKHKSYNKMSEETRKERNRRLAKEFRAKKKLELELYQRWVAFLQQRVNELQLENWKLRQLVSDTSVCSKEGNQESSIGEKSKDDRNIITKDLEMRPMAYHDSTLFSDTALTTSHTSRNLSRLFPIFDNSQSLTEEGYPLSPVSEQVSPCRVKRKESILNAVDREELLTTSESSVLGIPSLVHF</sequence>
<protein>
    <recommendedName>
        <fullName evidence="4">BZIP domain-containing protein</fullName>
    </recommendedName>
</protein>